<dbReference type="STRING" id="2200.GCA_001571405_01162"/>
<gene>
    <name evidence="1" type="ORF">SAMN04488571_101416</name>
</gene>
<dbReference type="PANTHER" id="PTHR37945">
    <property type="entry name" value="EXTRACELLULAR TUNGSTATE BINDING PROTEIN"/>
    <property type="match status" value="1"/>
</dbReference>
<dbReference type="Proteomes" id="UP000326500">
    <property type="component" value="Unassembled WGS sequence"/>
</dbReference>
<dbReference type="RefSeq" id="WP_066956727.1">
    <property type="nucleotide sequence ID" value="NZ_BCNX01000006.1"/>
</dbReference>
<dbReference type="OrthoDB" id="14917at2157"/>
<sequence length="118" mass="12960">MGETLTLANQREAHGLSDIGTYLAFQDQLDLVQLVTGGDDLLNRYSAIVVNPDMAQGVMIDETDRFIDRISSNETKEFLGDFGLVVFGQPLFTPLYPPECTEPPYNCTTCSGSMNMTA</sequence>
<name>A0A1G8XGD5_9EURY</name>
<organism evidence="1 2">
    <name type="scientific">Methanoculleus thermophilus</name>
    <dbReference type="NCBI Taxonomy" id="2200"/>
    <lineage>
        <taxon>Archaea</taxon>
        <taxon>Methanobacteriati</taxon>
        <taxon>Methanobacteriota</taxon>
        <taxon>Stenosarchaea group</taxon>
        <taxon>Methanomicrobia</taxon>
        <taxon>Methanomicrobiales</taxon>
        <taxon>Methanomicrobiaceae</taxon>
        <taxon>Methanoculleus</taxon>
    </lineage>
</organism>
<dbReference type="InterPro" id="IPR052738">
    <property type="entry name" value="ABC-Tungstate_binding"/>
</dbReference>
<keyword evidence="2" id="KW-1185">Reference proteome</keyword>
<reference evidence="1 2" key="1">
    <citation type="submission" date="2016-10" db="EMBL/GenBank/DDBJ databases">
        <authorList>
            <person name="Varghese N."/>
            <person name="Submissions S."/>
        </authorList>
    </citation>
    <scope>NUCLEOTIDE SEQUENCE [LARGE SCALE GENOMIC DNA]</scope>
    <source>
        <strain evidence="1 2">DSM 2373</strain>
    </source>
</reference>
<dbReference type="PANTHER" id="PTHR37945:SF1">
    <property type="entry name" value="EXTRACELLULAR TUNGSTATE BINDING PROTEIN"/>
    <property type="match status" value="1"/>
</dbReference>
<evidence type="ECO:0000313" key="1">
    <source>
        <dbReference type="EMBL" id="SDJ89457.1"/>
    </source>
</evidence>
<dbReference type="Gene3D" id="3.40.190.10">
    <property type="entry name" value="Periplasmic binding protein-like II"/>
    <property type="match status" value="2"/>
</dbReference>
<evidence type="ECO:0000313" key="2">
    <source>
        <dbReference type="Proteomes" id="UP000326500"/>
    </source>
</evidence>
<accession>A0A1G8XGD5</accession>
<proteinExistence type="predicted"/>
<protein>
    <submittedName>
        <fullName evidence="1">Tungstate transport system substrate-binding protein</fullName>
    </submittedName>
</protein>
<dbReference type="AlphaFoldDB" id="A0A1G8XGD5"/>
<dbReference type="EMBL" id="FNFT01000001">
    <property type="protein sequence ID" value="SDJ89457.1"/>
    <property type="molecule type" value="Genomic_DNA"/>
</dbReference>